<sequence>MHRLTQRQAVGMPWINQPATPWPEMPFGRFRAPDAPPHYIRLTILEAAVPAQAAGFMRDSS</sequence>
<proteinExistence type="predicted"/>
<evidence type="ECO:0000313" key="2">
    <source>
        <dbReference type="Proteomes" id="UP000273734"/>
    </source>
</evidence>
<dbReference type="EMBL" id="QTNY01000005">
    <property type="protein sequence ID" value="RQP80606.1"/>
    <property type="molecule type" value="Genomic_DNA"/>
</dbReference>
<dbReference type="Proteomes" id="UP000273734">
    <property type="component" value="Unassembled WGS sequence"/>
</dbReference>
<organism evidence="1 2">
    <name type="scientific">Burkholderia ubonensis</name>
    <dbReference type="NCBI Taxonomy" id="101571"/>
    <lineage>
        <taxon>Bacteria</taxon>
        <taxon>Pseudomonadati</taxon>
        <taxon>Pseudomonadota</taxon>
        <taxon>Betaproteobacteria</taxon>
        <taxon>Burkholderiales</taxon>
        <taxon>Burkholderiaceae</taxon>
        <taxon>Burkholderia</taxon>
        <taxon>Burkholderia cepacia complex</taxon>
    </lineage>
</organism>
<accession>A0AB74DAE5</accession>
<comment type="caution">
    <text evidence="1">The sequence shown here is derived from an EMBL/GenBank/DDBJ whole genome shotgun (WGS) entry which is preliminary data.</text>
</comment>
<name>A0AB74DAE5_9BURK</name>
<dbReference type="AlphaFoldDB" id="A0AB74DAE5"/>
<evidence type="ECO:0000313" key="1">
    <source>
        <dbReference type="EMBL" id="RQP80606.1"/>
    </source>
</evidence>
<protein>
    <submittedName>
        <fullName evidence="1">Uncharacterized protein</fullName>
    </submittedName>
</protein>
<gene>
    <name evidence="1" type="ORF">DF015_10265</name>
</gene>
<reference evidence="1 2" key="1">
    <citation type="submission" date="2018-08" db="EMBL/GenBank/DDBJ databases">
        <title>Comparative analysis of Burkholderia isolates from Puerto Rico.</title>
        <authorList>
            <person name="Hall C."/>
            <person name="Sahl J."/>
            <person name="Wagner D."/>
        </authorList>
    </citation>
    <scope>NUCLEOTIDE SEQUENCE [LARGE SCALE GENOMIC DNA]</scope>
    <source>
        <strain evidence="1 2">Bp8964</strain>
    </source>
</reference>